<dbReference type="Proteomes" id="UP000281547">
    <property type="component" value="Unassembled WGS sequence"/>
</dbReference>
<evidence type="ECO:0000256" key="3">
    <source>
        <dbReference type="ARBA" id="ARBA00023163"/>
    </source>
</evidence>
<keyword evidence="1" id="KW-0805">Transcription regulation</keyword>
<evidence type="ECO:0000259" key="5">
    <source>
        <dbReference type="PROSITE" id="PS51078"/>
    </source>
</evidence>
<dbReference type="SMART" id="SM00346">
    <property type="entry name" value="HTH_ICLR"/>
    <property type="match status" value="1"/>
</dbReference>
<evidence type="ECO:0000256" key="1">
    <source>
        <dbReference type="ARBA" id="ARBA00023015"/>
    </source>
</evidence>
<feature type="domain" description="HTH iclR-type" evidence="4">
    <location>
        <begin position="29"/>
        <end position="91"/>
    </location>
</feature>
<keyword evidence="3" id="KW-0804">Transcription</keyword>
<evidence type="ECO:0000256" key="2">
    <source>
        <dbReference type="ARBA" id="ARBA00023125"/>
    </source>
</evidence>
<organism evidence="6 7">
    <name type="scientific">Arsenicitalea aurantiaca</name>
    <dbReference type="NCBI Taxonomy" id="1783274"/>
    <lineage>
        <taxon>Bacteria</taxon>
        <taxon>Pseudomonadati</taxon>
        <taxon>Pseudomonadota</taxon>
        <taxon>Alphaproteobacteria</taxon>
        <taxon>Hyphomicrobiales</taxon>
        <taxon>Devosiaceae</taxon>
        <taxon>Arsenicitalea</taxon>
    </lineage>
</organism>
<evidence type="ECO:0000313" key="7">
    <source>
        <dbReference type="Proteomes" id="UP000281547"/>
    </source>
</evidence>
<dbReference type="PANTHER" id="PTHR30136">
    <property type="entry name" value="HELIX-TURN-HELIX TRANSCRIPTIONAL REGULATOR, ICLR FAMILY"/>
    <property type="match status" value="1"/>
</dbReference>
<dbReference type="PANTHER" id="PTHR30136:SF7">
    <property type="entry name" value="HTH-TYPE TRANSCRIPTIONAL REGULATOR KDGR-RELATED"/>
    <property type="match status" value="1"/>
</dbReference>
<dbReference type="InterPro" id="IPR050707">
    <property type="entry name" value="HTH_MetabolicPath_Reg"/>
</dbReference>
<dbReference type="Pfam" id="PF09339">
    <property type="entry name" value="HTH_IclR"/>
    <property type="match status" value="1"/>
</dbReference>
<reference evidence="6 7" key="1">
    <citation type="journal article" date="2016" name="Int. J. Syst. Evol. Microbiol.">
        <title>Arsenicitalea aurantiaca gen. nov., sp. nov., a new member of the family Hyphomicrobiaceae, isolated from high-arsenic sediment.</title>
        <authorList>
            <person name="Mu Y."/>
            <person name="Zhou L."/>
            <person name="Zeng X.C."/>
            <person name="Liu L."/>
            <person name="Pan Y."/>
            <person name="Chen X."/>
            <person name="Wang J."/>
            <person name="Li S."/>
            <person name="Li W.J."/>
            <person name="Wang Y."/>
        </authorList>
    </citation>
    <scope>NUCLEOTIDE SEQUENCE [LARGE SCALE GENOMIC DNA]</scope>
    <source>
        <strain evidence="6 7">42-50</strain>
    </source>
</reference>
<dbReference type="RefSeq" id="WP_127186899.1">
    <property type="nucleotide sequence ID" value="NZ_RZNJ01000001.1"/>
</dbReference>
<proteinExistence type="predicted"/>
<dbReference type="EMBL" id="RZNJ01000001">
    <property type="protein sequence ID" value="RUT34780.1"/>
    <property type="molecule type" value="Genomic_DNA"/>
</dbReference>
<dbReference type="Pfam" id="PF01614">
    <property type="entry name" value="IclR_C"/>
    <property type="match status" value="1"/>
</dbReference>
<evidence type="ECO:0000313" key="6">
    <source>
        <dbReference type="EMBL" id="RUT34780.1"/>
    </source>
</evidence>
<protein>
    <submittedName>
        <fullName evidence="6">IclR family transcriptional regulator</fullName>
    </submittedName>
</protein>
<sequence length="278" mass="29697">MTSEETSSDAAGGKGGRVRTSERAGAYAVPALSKAAEILELLASEPAGLSATDIAARLGRSMGEIYRLVVALERLDFLTKDALLDRYALSLKLFELAHRHPPTKRLIRAAIPILERLAVEAEQSCHLGVLHGDQLVILAQADSPQPMRYSVKIGATFPALETSSGIVILAHSDERVQEQFLSSLLPEARGPMAERFARALEVGHERHASAVVTGVTNLSRPVFDHAGTPLAAITIPHLRQVPVHTEIERALEMVIAAADALSAGLGWTGAAEPNPHTL</sequence>
<dbReference type="Gene3D" id="3.30.450.40">
    <property type="match status" value="1"/>
</dbReference>
<name>A0A433XL17_9HYPH</name>
<dbReference type="AlphaFoldDB" id="A0A433XL17"/>
<dbReference type="InterPro" id="IPR029016">
    <property type="entry name" value="GAF-like_dom_sf"/>
</dbReference>
<dbReference type="OrthoDB" id="6057486at2"/>
<comment type="caution">
    <text evidence="6">The sequence shown here is derived from an EMBL/GenBank/DDBJ whole genome shotgun (WGS) entry which is preliminary data.</text>
</comment>
<gene>
    <name evidence="6" type="ORF">EMQ25_02115</name>
</gene>
<keyword evidence="7" id="KW-1185">Reference proteome</keyword>
<dbReference type="InterPro" id="IPR036388">
    <property type="entry name" value="WH-like_DNA-bd_sf"/>
</dbReference>
<dbReference type="PROSITE" id="PS51077">
    <property type="entry name" value="HTH_ICLR"/>
    <property type="match status" value="1"/>
</dbReference>
<keyword evidence="2" id="KW-0238">DNA-binding</keyword>
<dbReference type="SUPFAM" id="SSF46785">
    <property type="entry name" value="Winged helix' DNA-binding domain"/>
    <property type="match status" value="1"/>
</dbReference>
<dbReference type="InterPro" id="IPR005471">
    <property type="entry name" value="Tscrpt_reg_IclR_N"/>
</dbReference>
<evidence type="ECO:0000259" key="4">
    <source>
        <dbReference type="PROSITE" id="PS51077"/>
    </source>
</evidence>
<dbReference type="Gene3D" id="1.10.10.10">
    <property type="entry name" value="Winged helix-like DNA-binding domain superfamily/Winged helix DNA-binding domain"/>
    <property type="match status" value="1"/>
</dbReference>
<accession>A0A433XL17</accession>
<dbReference type="GO" id="GO:0003677">
    <property type="term" value="F:DNA binding"/>
    <property type="evidence" value="ECO:0007669"/>
    <property type="project" value="UniProtKB-KW"/>
</dbReference>
<dbReference type="InterPro" id="IPR014757">
    <property type="entry name" value="Tscrpt_reg_IclR_C"/>
</dbReference>
<dbReference type="GO" id="GO:0003700">
    <property type="term" value="F:DNA-binding transcription factor activity"/>
    <property type="evidence" value="ECO:0007669"/>
    <property type="project" value="TreeGrafter"/>
</dbReference>
<feature type="domain" description="IclR-ED" evidence="5">
    <location>
        <begin position="92"/>
        <end position="267"/>
    </location>
</feature>
<dbReference type="InterPro" id="IPR036390">
    <property type="entry name" value="WH_DNA-bd_sf"/>
</dbReference>
<dbReference type="SUPFAM" id="SSF55781">
    <property type="entry name" value="GAF domain-like"/>
    <property type="match status" value="1"/>
</dbReference>
<dbReference type="PROSITE" id="PS51078">
    <property type="entry name" value="ICLR_ED"/>
    <property type="match status" value="1"/>
</dbReference>
<dbReference type="GO" id="GO:0045892">
    <property type="term" value="P:negative regulation of DNA-templated transcription"/>
    <property type="evidence" value="ECO:0007669"/>
    <property type="project" value="TreeGrafter"/>
</dbReference>